<dbReference type="Proteomes" id="UP000182152">
    <property type="component" value="Unassembled WGS sequence"/>
</dbReference>
<dbReference type="EMBL" id="JXLB01000047">
    <property type="protein sequence ID" value="OJG76784.1"/>
    <property type="molecule type" value="Genomic_DNA"/>
</dbReference>
<dbReference type="RefSeq" id="WP_167359866.1">
    <property type="nucleotide sequence ID" value="NZ_JBCLRY010000004.1"/>
</dbReference>
<dbReference type="AlphaFoldDB" id="A0A1L8W6X7"/>
<proteinExistence type="predicted"/>
<evidence type="ECO:0000313" key="1">
    <source>
        <dbReference type="EMBL" id="OJG76784.1"/>
    </source>
</evidence>
<organism evidence="1 2">
    <name type="scientific">Enterococcus ratti</name>
    <dbReference type="NCBI Taxonomy" id="150033"/>
    <lineage>
        <taxon>Bacteria</taxon>
        <taxon>Bacillati</taxon>
        <taxon>Bacillota</taxon>
        <taxon>Bacilli</taxon>
        <taxon>Lactobacillales</taxon>
        <taxon>Enterococcaceae</taxon>
        <taxon>Enterococcus</taxon>
    </lineage>
</organism>
<sequence length="52" mass="6037">MYAVAVLHGYITPDYKYTYSKKEAWHFESKEKAMLIAHKLSGKVTIINKGYL</sequence>
<evidence type="ECO:0000313" key="2">
    <source>
        <dbReference type="Proteomes" id="UP000182152"/>
    </source>
</evidence>
<reference evidence="1 2" key="1">
    <citation type="submission" date="2014-12" db="EMBL/GenBank/DDBJ databases">
        <title>Draft genome sequences of 29 type strains of Enterococci.</title>
        <authorList>
            <person name="Zhong Z."/>
            <person name="Sun Z."/>
            <person name="Liu W."/>
            <person name="Zhang W."/>
            <person name="Zhang H."/>
        </authorList>
    </citation>
    <scope>NUCLEOTIDE SEQUENCE [LARGE SCALE GENOMIC DNA]</scope>
    <source>
        <strain evidence="1 2">DSM 15687</strain>
    </source>
</reference>
<accession>A0A1L8W6X7</accession>
<name>A0A1L8W6X7_9ENTE</name>
<keyword evidence="2" id="KW-1185">Reference proteome</keyword>
<protein>
    <submittedName>
        <fullName evidence="1">Uncharacterized protein</fullName>
    </submittedName>
</protein>
<comment type="caution">
    <text evidence="1">The sequence shown here is derived from an EMBL/GenBank/DDBJ whole genome shotgun (WGS) entry which is preliminary data.</text>
</comment>
<gene>
    <name evidence="1" type="ORF">RV14_GL001769</name>
</gene>